<evidence type="ECO:0000256" key="1">
    <source>
        <dbReference type="ARBA" id="ARBA00001947"/>
    </source>
</evidence>
<dbReference type="InterPro" id="IPR006330">
    <property type="entry name" value="Ado/ade_deaminase"/>
</dbReference>
<name>A0A1X6N4N5_9APHY</name>
<comment type="subcellular location">
    <subcellularLocation>
        <location evidence="2">Secreted</location>
    </subcellularLocation>
</comment>
<evidence type="ECO:0000256" key="6">
    <source>
        <dbReference type="ARBA" id="ARBA00022723"/>
    </source>
</evidence>
<evidence type="ECO:0000256" key="8">
    <source>
        <dbReference type="ARBA" id="ARBA00022801"/>
    </source>
</evidence>
<gene>
    <name evidence="11" type="ORF">POSPLADRAFT_1139549</name>
</gene>
<evidence type="ECO:0000256" key="4">
    <source>
        <dbReference type="ARBA" id="ARBA00012784"/>
    </source>
</evidence>
<dbReference type="Proteomes" id="UP000194127">
    <property type="component" value="Unassembled WGS sequence"/>
</dbReference>
<dbReference type="PANTHER" id="PTHR11409:SF39">
    <property type="entry name" value="ADENOSINE DEAMINASE 2"/>
    <property type="match status" value="1"/>
</dbReference>
<keyword evidence="6" id="KW-0479">Metal-binding</keyword>
<sequence>MSDYWARRDRLILEDRAQRVDVEKLRTLSDIEAQAEQIIRQIRVEEAAAVWGVGSRSVFEYNPVEDSPNVFPGMAFLTDPCTIIIFVQARETVANTKLFKILNRMPKGALLHVHLDATVNVRILLELALAQPAMHVRTLTRLTVSNIKARLPMFKALPPDQIASFSSLTDESYPGEEWVPLHRARETFDASLGGSAGFDDWVVGALMINPAEAYGRFNTPMKIWAKFSSTFRICHPLVYHTSIWGEYIRRFILSSIEDGISYIEARINFLSRYMTGPDGEENVPHREWLIMYDRIVKDVKEELRPQGREDEFVGSRIIYTTIRVVTPEELEWYLEDCLALKQEFPHLIAGFDLVGHEDSLRPLIDYIEPLTRFVERQKEVGVEIPFIFHAGETLGDGDAPDMNLYDAILLGTKRIGHGVSLVKHPRLMEICKERDIAVEICPISTARSQRLTSSMPAHPLPILVNHGVHIALCSDDPAVFGNMGLSFDFFQVLVASEVTGLITLGEFAKDSIKHSTLDKDEQRRALALWEIQWQKFLRWVVEQQMIFVLYIFLPISTSADLWDIMLKSTLWAVIGFRRRRWMVACKPLPFSCALRRTHNPSTDNAESRRDSPILMLQLIATTDAGTSGGLSACSNDIAPERRIIMLAMDAKLGFKTTFYSPYTILANASPGSVDSSVWDTSSACFALAHSTVADAALVNVSPTLCTASYLYLSHTARRLHWGRLKDLLLLP</sequence>
<dbReference type="PANTHER" id="PTHR11409">
    <property type="entry name" value="ADENOSINE DEAMINASE"/>
    <property type="match status" value="1"/>
</dbReference>
<feature type="domain" description="Adenosine deaminase" evidence="10">
    <location>
        <begin position="224"/>
        <end position="524"/>
    </location>
</feature>
<dbReference type="GeneID" id="36330005"/>
<comment type="cofactor">
    <cofactor evidence="1">
        <name>Zn(2+)</name>
        <dbReference type="ChEBI" id="CHEBI:29105"/>
    </cofactor>
</comment>
<dbReference type="Pfam" id="PF00962">
    <property type="entry name" value="A_deaminase"/>
    <property type="match status" value="1"/>
</dbReference>
<dbReference type="FunFam" id="3.20.20.140:FF:000017">
    <property type="entry name" value="Adenosine deaminase 2"/>
    <property type="match status" value="1"/>
</dbReference>
<dbReference type="SUPFAM" id="SSF51556">
    <property type="entry name" value="Metallo-dependent hydrolases"/>
    <property type="match status" value="1"/>
</dbReference>
<keyword evidence="5" id="KW-0964">Secreted</keyword>
<dbReference type="GO" id="GO:0004000">
    <property type="term" value="F:adenosine deaminase activity"/>
    <property type="evidence" value="ECO:0007669"/>
    <property type="project" value="TreeGrafter"/>
</dbReference>
<dbReference type="GO" id="GO:0046103">
    <property type="term" value="P:inosine biosynthetic process"/>
    <property type="evidence" value="ECO:0007669"/>
    <property type="project" value="TreeGrafter"/>
</dbReference>
<dbReference type="Gene3D" id="3.20.20.140">
    <property type="entry name" value="Metal-dependent hydrolases"/>
    <property type="match status" value="1"/>
</dbReference>
<evidence type="ECO:0000256" key="7">
    <source>
        <dbReference type="ARBA" id="ARBA00022729"/>
    </source>
</evidence>
<dbReference type="InterPro" id="IPR001365">
    <property type="entry name" value="A_deaminase_dom"/>
</dbReference>
<dbReference type="GO" id="GO:0046872">
    <property type="term" value="F:metal ion binding"/>
    <property type="evidence" value="ECO:0007669"/>
    <property type="project" value="UniProtKB-KW"/>
</dbReference>
<accession>A0A1X6N4N5</accession>
<dbReference type="InterPro" id="IPR032466">
    <property type="entry name" value="Metal_Hydrolase"/>
</dbReference>
<dbReference type="EC" id="3.5.4.4" evidence="4"/>
<keyword evidence="12" id="KW-1185">Reference proteome</keyword>
<dbReference type="GO" id="GO:0005576">
    <property type="term" value="C:extracellular region"/>
    <property type="evidence" value="ECO:0007669"/>
    <property type="project" value="UniProtKB-SubCell"/>
</dbReference>
<dbReference type="EMBL" id="KZ110595">
    <property type="protein sequence ID" value="OSX63609.1"/>
    <property type="molecule type" value="Genomic_DNA"/>
</dbReference>
<evidence type="ECO:0000256" key="9">
    <source>
        <dbReference type="ARBA" id="ARBA00047764"/>
    </source>
</evidence>
<dbReference type="GO" id="GO:0006154">
    <property type="term" value="P:adenosine catabolic process"/>
    <property type="evidence" value="ECO:0007669"/>
    <property type="project" value="TreeGrafter"/>
</dbReference>
<dbReference type="AlphaFoldDB" id="A0A1X6N4N5"/>
<reference evidence="11 12" key="1">
    <citation type="submission" date="2017-04" db="EMBL/GenBank/DDBJ databases">
        <title>Genome Sequence of the Model Brown-Rot Fungus Postia placenta SB12.</title>
        <authorList>
            <consortium name="DOE Joint Genome Institute"/>
            <person name="Gaskell J."/>
            <person name="Kersten P."/>
            <person name="Larrondo L.F."/>
            <person name="Canessa P."/>
            <person name="Martinez D."/>
            <person name="Hibbett D."/>
            <person name="Schmoll M."/>
            <person name="Kubicek C.P."/>
            <person name="Martinez A.T."/>
            <person name="Yadav J."/>
            <person name="Master E."/>
            <person name="Magnuson J.K."/>
            <person name="James T."/>
            <person name="Yaver D."/>
            <person name="Berka R."/>
            <person name="Labutti K."/>
            <person name="Lipzen A."/>
            <person name="Aerts A."/>
            <person name="Barry K."/>
            <person name="Henrissat B."/>
            <person name="Blanchette R."/>
            <person name="Grigoriev I."/>
            <person name="Cullen D."/>
        </authorList>
    </citation>
    <scope>NUCLEOTIDE SEQUENCE [LARGE SCALE GENOMIC DNA]</scope>
    <source>
        <strain evidence="11 12">MAD-698-R-SB12</strain>
    </source>
</reference>
<organism evidence="11 12">
    <name type="scientific">Postia placenta MAD-698-R-SB12</name>
    <dbReference type="NCBI Taxonomy" id="670580"/>
    <lineage>
        <taxon>Eukaryota</taxon>
        <taxon>Fungi</taxon>
        <taxon>Dikarya</taxon>
        <taxon>Basidiomycota</taxon>
        <taxon>Agaricomycotina</taxon>
        <taxon>Agaricomycetes</taxon>
        <taxon>Polyporales</taxon>
        <taxon>Adustoporiaceae</taxon>
        <taxon>Rhodonia</taxon>
    </lineage>
</organism>
<evidence type="ECO:0000256" key="5">
    <source>
        <dbReference type="ARBA" id="ARBA00022525"/>
    </source>
</evidence>
<keyword evidence="8" id="KW-0378">Hydrolase</keyword>
<evidence type="ECO:0000256" key="2">
    <source>
        <dbReference type="ARBA" id="ARBA00004613"/>
    </source>
</evidence>
<keyword evidence="7" id="KW-0732">Signal</keyword>
<dbReference type="STRING" id="670580.A0A1X6N4N5"/>
<proteinExistence type="inferred from homology"/>
<protein>
    <recommendedName>
        <fullName evidence="4">adenosine deaminase</fullName>
        <ecNumber evidence="4">3.5.4.4</ecNumber>
    </recommendedName>
</protein>
<dbReference type="RefSeq" id="XP_024340403.1">
    <property type="nucleotide sequence ID" value="XM_024485056.1"/>
</dbReference>
<comment type="similarity">
    <text evidence="3">Belongs to the metallo-dependent hydrolases superfamily. Adenosine and AMP deaminases family. ADGF subfamily.</text>
</comment>
<dbReference type="OrthoDB" id="7202371at2759"/>
<evidence type="ECO:0000259" key="10">
    <source>
        <dbReference type="Pfam" id="PF00962"/>
    </source>
</evidence>
<comment type="catalytic activity">
    <reaction evidence="9">
        <text>adenosine + H2O + H(+) = inosine + NH4(+)</text>
        <dbReference type="Rhea" id="RHEA:24408"/>
        <dbReference type="ChEBI" id="CHEBI:15377"/>
        <dbReference type="ChEBI" id="CHEBI:15378"/>
        <dbReference type="ChEBI" id="CHEBI:16335"/>
        <dbReference type="ChEBI" id="CHEBI:17596"/>
        <dbReference type="ChEBI" id="CHEBI:28938"/>
        <dbReference type="EC" id="3.5.4.4"/>
    </reaction>
</comment>
<evidence type="ECO:0000313" key="11">
    <source>
        <dbReference type="EMBL" id="OSX63609.1"/>
    </source>
</evidence>
<evidence type="ECO:0000256" key="3">
    <source>
        <dbReference type="ARBA" id="ARBA00006083"/>
    </source>
</evidence>
<evidence type="ECO:0000313" key="12">
    <source>
        <dbReference type="Proteomes" id="UP000194127"/>
    </source>
</evidence>